<dbReference type="GeneID" id="79315982"/>
<feature type="compositionally biased region" description="Low complexity" evidence="1">
    <location>
        <begin position="62"/>
        <end position="77"/>
    </location>
</feature>
<evidence type="ECO:0000313" key="2">
    <source>
        <dbReference type="EMBL" id="MFC7317349.1"/>
    </source>
</evidence>
<organism evidence="2 3">
    <name type="scientific">Halomarina halobia</name>
    <dbReference type="NCBI Taxonomy" id="3033386"/>
    <lineage>
        <taxon>Archaea</taxon>
        <taxon>Methanobacteriati</taxon>
        <taxon>Methanobacteriota</taxon>
        <taxon>Stenosarchaea group</taxon>
        <taxon>Halobacteria</taxon>
        <taxon>Halobacteriales</taxon>
        <taxon>Natronomonadaceae</taxon>
        <taxon>Halomarina</taxon>
    </lineage>
</organism>
<evidence type="ECO:0000256" key="1">
    <source>
        <dbReference type="SAM" id="MobiDB-lite"/>
    </source>
</evidence>
<feature type="region of interest" description="Disordered" evidence="1">
    <location>
        <begin position="51"/>
        <end position="91"/>
    </location>
</feature>
<dbReference type="EMBL" id="JBHTBF010000002">
    <property type="protein sequence ID" value="MFC7317349.1"/>
    <property type="molecule type" value="Genomic_DNA"/>
</dbReference>
<gene>
    <name evidence="2" type="ORF">ACFQPE_11205</name>
</gene>
<dbReference type="AlphaFoldDB" id="A0ABD6ABH0"/>
<proteinExistence type="predicted"/>
<protein>
    <submittedName>
        <fullName evidence="2">Uncharacterized protein</fullName>
    </submittedName>
</protein>
<keyword evidence="3" id="KW-1185">Reference proteome</keyword>
<sequence>MADSDRGSDVSDREILAVFANVDEPRQVADELPITVENVGDRLQDRYEAVCSTGQTRPPPVRRGGSRATGTGRPRASSGRRGRSARGREWKHVAEPARRYAFDTKVECEVSRRRREATRRYRVRVG</sequence>
<reference evidence="2 3" key="1">
    <citation type="journal article" date="2019" name="Int. J. Syst. Evol. Microbiol.">
        <title>The Global Catalogue of Microorganisms (GCM) 10K type strain sequencing project: providing services to taxonomists for standard genome sequencing and annotation.</title>
        <authorList>
            <consortium name="The Broad Institute Genomics Platform"/>
            <consortium name="The Broad Institute Genome Sequencing Center for Infectious Disease"/>
            <person name="Wu L."/>
            <person name="Ma J."/>
        </authorList>
    </citation>
    <scope>NUCLEOTIDE SEQUENCE [LARGE SCALE GENOMIC DNA]</scope>
    <source>
        <strain evidence="2 3">PSR21</strain>
    </source>
</reference>
<comment type="caution">
    <text evidence="2">The sequence shown here is derived from an EMBL/GenBank/DDBJ whole genome shotgun (WGS) entry which is preliminary data.</text>
</comment>
<evidence type="ECO:0000313" key="3">
    <source>
        <dbReference type="Proteomes" id="UP001596547"/>
    </source>
</evidence>
<accession>A0ABD6ABH0</accession>
<name>A0ABD6ABH0_9EURY</name>
<dbReference type="Proteomes" id="UP001596547">
    <property type="component" value="Unassembled WGS sequence"/>
</dbReference>
<dbReference type="RefSeq" id="WP_276303402.1">
    <property type="nucleotide sequence ID" value="NZ_CP119992.1"/>
</dbReference>